<evidence type="ECO:0000256" key="3">
    <source>
        <dbReference type="ARBA" id="ARBA00004964"/>
    </source>
</evidence>
<keyword evidence="7 10" id="KW-0808">Transferase</keyword>
<evidence type="ECO:0000313" key="13">
    <source>
        <dbReference type="EMBL" id="TWU07228.1"/>
    </source>
</evidence>
<feature type="active site" description="Nucleophile" evidence="10 11">
    <location>
        <position position="368"/>
    </location>
</feature>
<name>A0A5C6B5K7_9PLAN</name>
<keyword evidence="6 10" id="KW-0328">Glycosyltransferase</keyword>
<proteinExistence type="inferred from homology"/>
<dbReference type="PANTHER" id="PTHR43651:SF3">
    <property type="entry name" value="1,4-ALPHA-GLUCAN-BRANCHING ENZYME"/>
    <property type="match status" value="1"/>
</dbReference>
<dbReference type="InterPro" id="IPR037439">
    <property type="entry name" value="Branching_enzy"/>
</dbReference>
<dbReference type="FunFam" id="2.60.40.1180:FF:000002">
    <property type="entry name" value="1,4-alpha-glucan branching enzyme GlgB"/>
    <property type="match status" value="1"/>
</dbReference>
<dbReference type="InterPro" id="IPR013780">
    <property type="entry name" value="Glyco_hydro_b"/>
</dbReference>
<dbReference type="PANTHER" id="PTHR43651">
    <property type="entry name" value="1,4-ALPHA-GLUCAN-BRANCHING ENZYME"/>
    <property type="match status" value="1"/>
</dbReference>
<comment type="catalytic activity">
    <reaction evidence="1 10">
        <text>Transfers a segment of a (1-&gt;4)-alpha-D-glucan chain to a primary hydroxy group in a similar glucan chain.</text>
        <dbReference type="EC" id="2.4.1.18"/>
    </reaction>
</comment>
<comment type="similarity">
    <text evidence="4 10">Belongs to the glycosyl hydrolase 13 family. GlgB subfamily.</text>
</comment>
<dbReference type="InterPro" id="IPR017853">
    <property type="entry name" value="GH"/>
</dbReference>
<comment type="caution">
    <text evidence="13">The sequence shown here is derived from an EMBL/GenBank/DDBJ whole genome shotgun (WGS) entry which is preliminary data.</text>
</comment>
<keyword evidence="8 10" id="KW-0320">Glycogen biosynthesis</keyword>
<evidence type="ECO:0000313" key="14">
    <source>
        <dbReference type="Proteomes" id="UP000320735"/>
    </source>
</evidence>
<dbReference type="InterPro" id="IPR006047">
    <property type="entry name" value="GH13_cat_dom"/>
</dbReference>
<dbReference type="InterPro" id="IPR004193">
    <property type="entry name" value="Glyco_hydro_13_N"/>
</dbReference>
<evidence type="ECO:0000256" key="1">
    <source>
        <dbReference type="ARBA" id="ARBA00000826"/>
    </source>
</evidence>
<dbReference type="SUPFAM" id="SSF51011">
    <property type="entry name" value="Glycosyl hydrolase domain"/>
    <property type="match status" value="1"/>
</dbReference>
<sequence>MGLEIAGRAQLRVGYRINGSSFSGPCLFFEVQKIMDDLSPKPMSQRPSVPWRNSNNRVRSCGPLFTETDIQNMRNGMHASIYQFQGAHLDEVDGITGTRFAVWAPNALEVSVLTDANHWSHGRNALRPSDEGIWNGFVPDLAHGDAYKFGIKEQSGVVTERSDPFAFFQELRPKTASIVYDMSDFVWQDQAWMSRREMTDWMAQPISMYEVHLGSWKKPTDGREFFNYRELAHMLVDYCREMGFTHLQLMPVSEHPFDGSWGYQATGYFAPTSRFGTPHDFAYFVDYCHQANISVLIDWVPAHFPIDGHALARFDGTALYEHADPRQGFHPDWGTAVFNYGRNEVRNFLLSSARFWLEKYHVDGIRVDAVASMLYLDYSRNAGEWVPNEFGGRENLEAVRFLKDFNVMAHGDFPGILTVAEESTAWGGVSHPVYNGGLGFSMKWDMGWMNDSLRYMQLDPIHRAHHQNDLSFRMVYAFTENFVLPLSHDEVVHGKRSLLSQMPGDHWQQFANLRMLYGYQYTMSGKKLLFMGGELGQWHEWDHDGEIDWNLQGHKYHDGLRRYIGDLNELYRSQGALHELDFSGEGFDWIQCDDSANSVFAFLRKGQDKDDFLVVISNFTPVPRQKYRIGIPRPGFYSEVLNSDAGIYGGTNVGNLGGVYSEPVPSHGHKQSIEVHLPPLGIVAMKPMSMPNA</sequence>
<dbReference type="InterPro" id="IPR013783">
    <property type="entry name" value="Ig-like_fold"/>
</dbReference>
<dbReference type="GO" id="GO:0003844">
    <property type="term" value="F:1,4-alpha-glucan branching enzyme activity"/>
    <property type="evidence" value="ECO:0007669"/>
    <property type="project" value="UniProtKB-UniRule"/>
</dbReference>
<dbReference type="NCBIfam" id="NF008967">
    <property type="entry name" value="PRK12313.1"/>
    <property type="match status" value="1"/>
</dbReference>
<reference evidence="13 14" key="1">
    <citation type="submission" date="2019-02" db="EMBL/GenBank/DDBJ databases">
        <title>Deep-cultivation of Planctomycetes and their phenomic and genomic characterization uncovers novel biology.</title>
        <authorList>
            <person name="Wiegand S."/>
            <person name="Jogler M."/>
            <person name="Boedeker C."/>
            <person name="Pinto D."/>
            <person name="Vollmers J."/>
            <person name="Rivas-Marin E."/>
            <person name="Kohn T."/>
            <person name="Peeters S.H."/>
            <person name="Heuer A."/>
            <person name="Rast P."/>
            <person name="Oberbeckmann S."/>
            <person name="Bunk B."/>
            <person name="Jeske O."/>
            <person name="Meyerdierks A."/>
            <person name="Storesund J.E."/>
            <person name="Kallscheuer N."/>
            <person name="Luecker S."/>
            <person name="Lage O.M."/>
            <person name="Pohl T."/>
            <person name="Merkel B.J."/>
            <person name="Hornburger P."/>
            <person name="Mueller R.-W."/>
            <person name="Bruemmer F."/>
            <person name="Labrenz M."/>
            <person name="Spormann A.M."/>
            <person name="Op Den Camp H."/>
            <person name="Overmann J."/>
            <person name="Amann R."/>
            <person name="Jetten M.S.M."/>
            <person name="Mascher T."/>
            <person name="Medema M.H."/>
            <person name="Devos D.P."/>
            <person name="Kaster A.-K."/>
            <person name="Ovreas L."/>
            <person name="Rohde M."/>
            <person name="Galperin M.Y."/>
            <person name="Jogler C."/>
        </authorList>
    </citation>
    <scope>NUCLEOTIDE SEQUENCE [LARGE SCALE GENOMIC DNA]</scope>
    <source>
        <strain evidence="13 14">CA54</strain>
    </source>
</reference>
<dbReference type="GO" id="GO:0005978">
    <property type="term" value="P:glycogen biosynthetic process"/>
    <property type="evidence" value="ECO:0007669"/>
    <property type="project" value="UniProtKB-UniRule"/>
</dbReference>
<dbReference type="HAMAP" id="MF_00685">
    <property type="entry name" value="GlgB"/>
    <property type="match status" value="1"/>
</dbReference>
<feature type="active site" description="Proton donor" evidence="10 11">
    <location>
        <position position="421"/>
    </location>
</feature>
<dbReference type="Pfam" id="PF02922">
    <property type="entry name" value="CBM_48"/>
    <property type="match status" value="1"/>
</dbReference>
<comment type="pathway">
    <text evidence="3 10">Glycan biosynthesis; glycogen biosynthesis.</text>
</comment>
<dbReference type="NCBIfam" id="NF003811">
    <property type="entry name" value="PRK05402.1"/>
    <property type="match status" value="1"/>
</dbReference>
<evidence type="ECO:0000256" key="9">
    <source>
        <dbReference type="ARBA" id="ARBA00023277"/>
    </source>
</evidence>
<keyword evidence="5 10" id="KW-0321">Glycogen metabolism</keyword>
<gene>
    <name evidence="10 13" type="primary">glgB</name>
    <name evidence="13" type="ORF">CA54_56330</name>
</gene>
<dbReference type="UniPathway" id="UPA00164"/>
<dbReference type="PIRSF" id="PIRSF000463">
    <property type="entry name" value="GlgB"/>
    <property type="match status" value="1"/>
</dbReference>
<comment type="subunit">
    <text evidence="10">Monomer.</text>
</comment>
<dbReference type="CDD" id="cd11322">
    <property type="entry name" value="AmyAc_Glg_BE"/>
    <property type="match status" value="1"/>
</dbReference>
<dbReference type="SMART" id="SM00642">
    <property type="entry name" value="Aamy"/>
    <property type="match status" value="1"/>
</dbReference>
<dbReference type="GO" id="GO:0005829">
    <property type="term" value="C:cytosol"/>
    <property type="evidence" value="ECO:0007669"/>
    <property type="project" value="TreeGrafter"/>
</dbReference>
<dbReference type="Gene3D" id="2.60.40.1180">
    <property type="entry name" value="Golgi alpha-mannosidase II"/>
    <property type="match status" value="1"/>
</dbReference>
<evidence type="ECO:0000256" key="7">
    <source>
        <dbReference type="ARBA" id="ARBA00022679"/>
    </source>
</evidence>
<evidence type="ECO:0000256" key="8">
    <source>
        <dbReference type="ARBA" id="ARBA00023056"/>
    </source>
</evidence>
<dbReference type="CDD" id="cd02855">
    <property type="entry name" value="E_set_GBE_prok_N"/>
    <property type="match status" value="1"/>
</dbReference>
<dbReference type="FunFam" id="3.20.20.80:FF:000003">
    <property type="entry name" value="1,4-alpha-glucan branching enzyme GlgB"/>
    <property type="match status" value="1"/>
</dbReference>
<dbReference type="NCBIfam" id="TIGR01515">
    <property type="entry name" value="branching_enzym"/>
    <property type="match status" value="1"/>
</dbReference>
<evidence type="ECO:0000256" key="10">
    <source>
        <dbReference type="HAMAP-Rule" id="MF_00685"/>
    </source>
</evidence>
<dbReference type="Pfam" id="PF02806">
    <property type="entry name" value="Alpha-amylase_C"/>
    <property type="match status" value="1"/>
</dbReference>
<evidence type="ECO:0000256" key="2">
    <source>
        <dbReference type="ARBA" id="ARBA00002953"/>
    </source>
</evidence>
<evidence type="ECO:0000256" key="5">
    <source>
        <dbReference type="ARBA" id="ARBA00022600"/>
    </source>
</evidence>
<dbReference type="EMBL" id="SJPP01000003">
    <property type="protein sequence ID" value="TWU07228.1"/>
    <property type="molecule type" value="Genomic_DNA"/>
</dbReference>
<dbReference type="InterPro" id="IPR044143">
    <property type="entry name" value="GlgB_N_E_set_prok"/>
</dbReference>
<dbReference type="InterPro" id="IPR006048">
    <property type="entry name" value="A-amylase/branching_C"/>
</dbReference>
<keyword evidence="14" id="KW-1185">Reference proteome</keyword>
<dbReference type="Gene3D" id="3.20.20.80">
    <property type="entry name" value="Glycosidases"/>
    <property type="match status" value="1"/>
</dbReference>
<dbReference type="EC" id="2.4.1.18" evidence="10"/>
<evidence type="ECO:0000256" key="4">
    <source>
        <dbReference type="ARBA" id="ARBA00009000"/>
    </source>
</evidence>
<dbReference type="Gene3D" id="2.60.40.10">
    <property type="entry name" value="Immunoglobulins"/>
    <property type="match status" value="1"/>
</dbReference>
<dbReference type="InterPro" id="IPR006407">
    <property type="entry name" value="GlgB"/>
</dbReference>
<feature type="domain" description="Glycosyl hydrolase family 13 catalytic" evidence="12">
    <location>
        <begin position="210"/>
        <end position="561"/>
    </location>
</feature>
<dbReference type="AlphaFoldDB" id="A0A5C6B5K7"/>
<protein>
    <recommendedName>
        <fullName evidence="10">1,4-alpha-glucan branching enzyme GlgB</fullName>
        <ecNumber evidence="10">2.4.1.18</ecNumber>
    </recommendedName>
    <alternativeName>
        <fullName evidence="10">1,4-alpha-D-glucan:1,4-alpha-D-glucan 6-glucosyl-transferase</fullName>
    </alternativeName>
    <alternativeName>
        <fullName evidence="10">Alpha-(1-&gt;4)-glucan branching enzyme</fullName>
    </alternativeName>
    <alternativeName>
        <fullName evidence="10">Glycogen branching enzyme</fullName>
        <shortName evidence="10">BE</shortName>
    </alternativeName>
</protein>
<evidence type="ECO:0000256" key="6">
    <source>
        <dbReference type="ARBA" id="ARBA00022676"/>
    </source>
</evidence>
<comment type="function">
    <text evidence="2 10">Catalyzes the formation of the alpha-1,6-glucosidic linkages in glycogen by scission of a 1,4-alpha-linked oligosaccharide from growing alpha-1,4-glucan chains and the subsequent attachment of the oligosaccharide to the alpha-1,6 position.</text>
</comment>
<keyword evidence="9 10" id="KW-0119">Carbohydrate metabolism</keyword>
<dbReference type="SUPFAM" id="SSF51445">
    <property type="entry name" value="(Trans)glycosidases"/>
    <property type="match status" value="1"/>
</dbReference>
<dbReference type="GO" id="GO:0043169">
    <property type="term" value="F:cation binding"/>
    <property type="evidence" value="ECO:0007669"/>
    <property type="project" value="InterPro"/>
</dbReference>
<dbReference type="Pfam" id="PF00128">
    <property type="entry name" value="Alpha-amylase"/>
    <property type="match status" value="1"/>
</dbReference>
<accession>A0A5C6B5K7</accession>
<dbReference type="Proteomes" id="UP000320735">
    <property type="component" value="Unassembled WGS sequence"/>
</dbReference>
<dbReference type="GO" id="GO:0004553">
    <property type="term" value="F:hydrolase activity, hydrolyzing O-glycosyl compounds"/>
    <property type="evidence" value="ECO:0007669"/>
    <property type="project" value="InterPro"/>
</dbReference>
<evidence type="ECO:0000256" key="11">
    <source>
        <dbReference type="PIRSR" id="PIRSR000463-1"/>
    </source>
</evidence>
<organism evidence="13 14">
    <name type="scientific">Symmachiella macrocystis</name>
    <dbReference type="NCBI Taxonomy" id="2527985"/>
    <lineage>
        <taxon>Bacteria</taxon>
        <taxon>Pseudomonadati</taxon>
        <taxon>Planctomycetota</taxon>
        <taxon>Planctomycetia</taxon>
        <taxon>Planctomycetales</taxon>
        <taxon>Planctomycetaceae</taxon>
        <taxon>Symmachiella</taxon>
    </lineage>
</organism>
<evidence type="ECO:0000259" key="12">
    <source>
        <dbReference type="SMART" id="SM00642"/>
    </source>
</evidence>